<evidence type="ECO:0000256" key="1">
    <source>
        <dbReference type="SAM" id="Coils"/>
    </source>
</evidence>
<evidence type="ECO:0000313" key="2">
    <source>
        <dbReference type="EMBL" id="TVT27760.1"/>
    </source>
</evidence>
<keyword evidence="3" id="KW-1185">Reference proteome</keyword>
<name>A0A558AU11_9STAP</name>
<keyword evidence="1" id="KW-0175">Coiled coil</keyword>
<organism evidence="2 3">
    <name type="scientific">Salinicoccus cyprini</name>
    <dbReference type="NCBI Taxonomy" id="2493691"/>
    <lineage>
        <taxon>Bacteria</taxon>
        <taxon>Bacillati</taxon>
        <taxon>Bacillota</taxon>
        <taxon>Bacilli</taxon>
        <taxon>Bacillales</taxon>
        <taxon>Staphylococcaceae</taxon>
        <taxon>Salinicoccus</taxon>
    </lineage>
</organism>
<gene>
    <name evidence="2" type="ORF">FO441_08620</name>
</gene>
<dbReference type="AlphaFoldDB" id="A0A558AU11"/>
<dbReference type="Proteomes" id="UP000315103">
    <property type="component" value="Unassembled WGS sequence"/>
</dbReference>
<dbReference type="EMBL" id="VMSJ01000003">
    <property type="protein sequence ID" value="TVT27760.1"/>
    <property type="molecule type" value="Genomic_DNA"/>
</dbReference>
<dbReference type="Pfam" id="PF04299">
    <property type="entry name" value="FMN_bind_2"/>
    <property type="match status" value="1"/>
</dbReference>
<dbReference type="Gene3D" id="2.30.110.10">
    <property type="entry name" value="Electron Transport, Fmn-binding Protein, Chain A"/>
    <property type="match status" value="1"/>
</dbReference>
<proteinExistence type="predicted"/>
<dbReference type="PIRSF" id="PIRSF010372">
    <property type="entry name" value="PaiB"/>
    <property type="match status" value="1"/>
</dbReference>
<dbReference type="RefSeq" id="WP_145288718.1">
    <property type="nucleotide sequence ID" value="NZ_VMSJ01000003.1"/>
</dbReference>
<dbReference type="InterPro" id="IPR007396">
    <property type="entry name" value="TR_PAI2-type"/>
</dbReference>
<reference evidence="2 3" key="1">
    <citation type="submission" date="2019-07" db="EMBL/GenBank/DDBJ databases">
        <title>Salinicoccus cyprini sp. nov., isolated from gastro-intestinal tract of mirror carp, Cyprinus carpio var. specularis, collected from Gobind Sagar Reservoir, Himachal Pradesh, India.</title>
        <authorList>
            <person name="Talwar C."/>
            <person name="Singh A.K."/>
            <person name="Lal R."/>
            <person name="Negi R.K."/>
        </authorList>
    </citation>
    <scope>NUCLEOTIDE SEQUENCE [LARGE SCALE GENOMIC DNA]</scope>
    <source>
        <strain evidence="2 3">CT19</strain>
    </source>
</reference>
<comment type="caution">
    <text evidence="2">The sequence shown here is derived from an EMBL/GenBank/DDBJ whole genome shotgun (WGS) entry which is preliminary data.</text>
</comment>
<dbReference type="OrthoDB" id="9794948at2"/>
<dbReference type="InterPro" id="IPR012349">
    <property type="entry name" value="Split_barrel_FMN-bd"/>
</dbReference>
<evidence type="ECO:0000313" key="3">
    <source>
        <dbReference type="Proteomes" id="UP000315103"/>
    </source>
</evidence>
<feature type="coiled-coil region" evidence="1">
    <location>
        <begin position="173"/>
        <end position="200"/>
    </location>
</feature>
<protein>
    <submittedName>
        <fullName evidence="2">FMN-binding negative transcriptional regulator</fullName>
    </submittedName>
</protein>
<sequence length="204" mass="23696">MYIPKYYQVHDFNEIKSFIRENSFATIVSYDGTRPIATHVPVNIKETEGDLYVSGHFAKGNQQWKTMNDKENVLVMFQGPHGYVSSTWYKDENVPTWNYQSVHLYGTGKILSEEELIEDLIILLNSYEGHREKGATWDNLSETTRQQVKGIVGFRVKVDEVQAAYKLSQNRNEEDYENIIKELRSSEKKMENELAIVMNTSLRS</sequence>
<dbReference type="PANTHER" id="PTHR35802:SF1">
    <property type="entry name" value="PROTEASE SYNTHASE AND SPORULATION PROTEIN PAI 2"/>
    <property type="match status" value="1"/>
</dbReference>
<dbReference type="SUPFAM" id="SSF50475">
    <property type="entry name" value="FMN-binding split barrel"/>
    <property type="match status" value="1"/>
</dbReference>
<accession>A0A558AU11</accession>
<dbReference type="PANTHER" id="PTHR35802">
    <property type="entry name" value="PROTEASE SYNTHASE AND SPORULATION PROTEIN PAI 2"/>
    <property type="match status" value="1"/>
</dbReference>